<feature type="non-terminal residue" evidence="5">
    <location>
        <position position="239"/>
    </location>
</feature>
<dbReference type="InterPro" id="IPR000719">
    <property type="entry name" value="Prot_kinase_dom"/>
</dbReference>
<feature type="domain" description="Fibronectin type-III" evidence="4">
    <location>
        <begin position="36"/>
        <end position="134"/>
    </location>
</feature>
<dbReference type="InterPro" id="IPR011009">
    <property type="entry name" value="Kinase-like_dom_sf"/>
</dbReference>
<dbReference type="InterPro" id="IPR003961">
    <property type="entry name" value="FN3_dom"/>
</dbReference>
<dbReference type="PROSITE" id="PS00107">
    <property type="entry name" value="PROTEIN_KINASE_ATP"/>
    <property type="match status" value="1"/>
</dbReference>
<dbReference type="InterPro" id="IPR017441">
    <property type="entry name" value="Protein_kinase_ATP_BS"/>
</dbReference>
<dbReference type="InterPro" id="IPR013783">
    <property type="entry name" value="Ig-like_fold"/>
</dbReference>
<dbReference type="PANTHER" id="PTHR47633">
    <property type="entry name" value="IMMUNOGLOBULIN"/>
    <property type="match status" value="1"/>
</dbReference>
<evidence type="ECO:0000259" key="4">
    <source>
        <dbReference type="PROSITE" id="PS50853"/>
    </source>
</evidence>
<dbReference type="Gene3D" id="3.30.200.20">
    <property type="entry name" value="Phosphorylase Kinase, domain 1"/>
    <property type="match status" value="1"/>
</dbReference>
<dbReference type="PANTHER" id="PTHR47633:SF7">
    <property type="entry name" value="TITIN HOMOLOG"/>
    <property type="match status" value="1"/>
</dbReference>
<dbReference type="CDD" id="cd00063">
    <property type="entry name" value="FN3"/>
    <property type="match status" value="1"/>
</dbReference>
<feature type="domain" description="Protein kinase" evidence="3">
    <location>
        <begin position="164"/>
        <end position="239"/>
    </location>
</feature>
<keyword evidence="5" id="KW-0808">Transferase</keyword>
<keyword evidence="1" id="KW-0547">Nucleotide-binding</keyword>
<evidence type="ECO:0000256" key="1">
    <source>
        <dbReference type="PROSITE-ProRule" id="PRU10141"/>
    </source>
</evidence>
<evidence type="ECO:0000313" key="6">
    <source>
        <dbReference type="Proteomes" id="UP000747542"/>
    </source>
</evidence>
<evidence type="ECO:0000256" key="2">
    <source>
        <dbReference type="SAM" id="MobiDB-lite"/>
    </source>
</evidence>
<accession>A0A8J5JFP5</accession>
<proteinExistence type="predicted"/>
<dbReference type="EMBL" id="JAHLQT010037514">
    <property type="protein sequence ID" value="KAG7157337.1"/>
    <property type="molecule type" value="Genomic_DNA"/>
</dbReference>
<gene>
    <name evidence="5" type="primary">Mylk-L1</name>
    <name evidence="5" type="ORF">Hamer_G005753</name>
</gene>
<dbReference type="Pfam" id="PF00041">
    <property type="entry name" value="fn3"/>
    <property type="match status" value="1"/>
</dbReference>
<feature type="region of interest" description="Disordered" evidence="2">
    <location>
        <begin position="120"/>
        <end position="141"/>
    </location>
</feature>
<dbReference type="Proteomes" id="UP000747542">
    <property type="component" value="Unassembled WGS sequence"/>
</dbReference>
<name>A0A8J5JFP5_HOMAM</name>
<dbReference type="InterPro" id="IPR036116">
    <property type="entry name" value="FN3_sf"/>
</dbReference>
<dbReference type="SUPFAM" id="SSF49265">
    <property type="entry name" value="Fibronectin type III"/>
    <property type="match status" value="1"/>
</dbReference>
<dbReference type="SMART" id="SM00060">
    <property type="entry name" value="FN3"/>
    <property type="match status" value="1"/>
</dbReference>
<feature type="non-terminal residue" evidence="5">
    <location>
        <position position="1"/>
    </location>
</feature>
<sequence>EQDVMDEGRYKVKTEKGSTSLTICDVVSDDCDKYSAPEPPAAKPNRSEVTADSITLSWYGPTFDGGSVVMGYTVEARKAGSDDRYTLISGCHLTSYIARGPKKNCQYEFRVRAQIVHGLSEPSKPSTPVTTADPVEEPEPEDHETAFAPLNVEIEPGSLFDKQYSLHEEVGKGRFGIVYRVTEKNSGVRRTAKIIKCIIAKDKEKVCEEVDITNSLRHPKLLQLGAAYERQREMVMVME</sequence>
<dbReference type="PROSITE" id="PS50853">
    <property type="entry name" value="FN3"/>
    <property type="match status" value="1"/>
</dbReference>
<keyword evidence="5" id="KW-0418">Kinase</keyword>
<dbReference type="Pfam" id="PF00069">
    <property type="entry name" value="Pkinase"/>
    <property type="match status" value="1"/>
</dbReference>
<evidence type="ECO:0000313" key="5">
    <source>
        <dbReference type="EMBL" id="KAG7157337.1"/>
    </source>
</evidence>
<dbReference type="AlphaFoldDB" id="A0A8J5JFP5"/>
<evidence type="ECO:0000259" key="3">
    <source>
        <dbReference type="PROSITE" id="PS50011"/>
    </source>
</evidence>
<feature type="binding site" evidence="1">
    <location>
        <position position="201"/>
    </location>
    <ligand>
        <name>ATP</name>
        <dbReference type="ChEBI" id="CHEBI:30616"/>
    </ligand>
</feature>
<dbReference type="GO" id="GO:0004672">
    <property type="term" value="F:protein kinase activity"/>
    <property type="evidence" value="ECO:0007669"/>
    <property type="project" value="InterPro"/>
</dbReference>
<reference evidence="5" key="1">
    <citation type="journal article" date="2021" name="Sci. Adv.">
        <title>The American lobster genome reveals insights on longevity, neural, and immune adaptations.</title>
        <authorList>
            <person name="Polinski J.M."/>
            <person name="Zimin A.V."/>
            <person name="Clark K.F."/>
            <person name="Kohn A.B."/>
            <person name="Sadowski N."/>
            <person name="Timp W."/>
            <person name="Ptitsyn A."/>
            <person name="Khanna P."/>
            <person name="Romanova D.Y."/>
            <person name="Williams P."/>
            <person name="Greenwood S.J."/>
            <person name="Moroz L.L."/>
            <person name="Walt D.R."/>
            <person name="Bodnar A.G."/>
        </authorList>
    </citation>
    <scope>NUCLEOTIDE SEQUENCE</scope>
    <source>
        <strain evidence="5">GMGI-L3</strain>
    </source>
</reference>
<dbReference type="GO" id="GO:0005524">
    <property type="term" value="F:ATP binding"/>
    <property type="evidence" value="ECO:0007669"/>
    <property type="project" value="UniProtKB-UniRule"/>
</dbReference>
<protein>
    <submittedName>
        <fullName evidence="5">Myosin light chain kinase, smooth muscle-like 1</fullName>
    </submittedName>
</protein>
<organism evidence="5 6">
    <name type="scientific">Homarus americanus</name>
    <name type="common">American lobster</name>
    <dbReference type="NCBI Taxonomy" id="6706"/>
    <lineage>
        <taxon>Eukaryota</taxon>
        <taxon>Metazoa</taxon>
        <taxon>Ecdysozoa</taxon>
        <taxon>Arthropoda</taxon>
        <taxon>Crustacea</taxon>
        <taxon>Multicrustacea</taxon>
        <taxon>Malacostraca</taxon>
        <taxon>Eumalacostraca</taxon>
        <taxon>Eucarida</taxon>
        <taxon>Decapoda</taxon>
        <taxon>Pleocyemata</taxon>
        <taxon>Astacidea</taxon>
        <taxon>Nephropoidea</taxon>
        <taxon>Nephropidae</taxon>
        <taxon>Homarus</taxon>
    </lineage>
</organism>
<comment type="caution">
    <text evidence="5">The sequence shown here is derived from an EMBL/GenBank/DDBJ whole genome shotgun (WGS) entry which is preliminary data.</text>
</comment>
<keyword evidence="1" id="KW-0067">ATP-binding</keyword>
<dbReference type="Gene3D" id="2.60.40.10">
    <property type="entry name" value="Immunoglobulins"/>
    <property type="match status" value="1"/>
</dbReference>
<keyword evidence="6" id="KW-1185">Reference proteome</keyword>
<dbReference type="PROSITE" id="PS50011">
    <property type="entry name" value="PROTEIN_KINASE_DOM"/>
    <property type="match status" value="1"/>
</dbReference>
<dbReference type="SUPFAM" id="SSF56112">
    <property type="entry name" value="Protein kinase-like (PK-like)"/>
    <property type="match status" value="1"/>
</dbReference>